<reference evidence="3 4" key="1">
    <citation type="submission" date="2016-11" db="EMBL/GenBank/DDBJ databases">
        <authorList>
            <person name="Jaros S."/>
            <person name="Januszkiewicz K."/>
            <person name="Wedrychowicz H."/>
        </authorList>
    </citation>
    <scope>NUCLEOTIDE SEQUENCE [LARGE SCALE GENOMIC DNA]</scope>
    <source>
        <strain evidence="3 4">DSM 21864</strain>
    </source>
</reference>
<dbReference type="Pfam" id="PF04977">
    <property type="entry name" value="DivIC"/>
    <property type="match status" value="1"/>
</dbReference>
<proteinExistence type="predicted"/>
<dbReference type="RefSeq" id="WP_073010051.1">
    <property type="nucleotide sequence ID" value="NZ_FQZO01000007.1"/>
</dbReference>
<dbReference type="OrthoDB" id="9815382at2"/>
<keyword evidence="2" id="KW-0472">Membrane</keyword>
<keyword evidence="3" id="KW-0131">Cell cycle</keyword>
<gene>
    <name evidence="3" type="ORF">SAMN05444401_3647</name>
</gene>
<feature type="coiled-coil region" evidence="1">
    <location>
        <begin position="30"/>
        <end position="64"/>
    </location>
</feature>
<evidence type="ECO:0000313" key="3">
    <source>
        <dbReference type="EMBL" id="SHJ70725.1"/>
    </source>
</evidence>
<dbReference type="Proteomes" id="UP000184080">
    <property type="component" value="Unassembled WGS sequence"/>
</dbReference>
<protein>
    <submittedName>
        <fullName evidence="3">Cell division protein FtsB</fullName>
    </submittedName>
</protein>
<dbReference type="STRING" id="1121298.SAMN05444401_3647"/>
<dbReference type="EMBL" id="FQZO01000007">
    <property type="protein sequence ID" value="SHJ70725.1"/>
    <property type="molecule type" value="Genomic_DNA"/>
</dbReference>
<keyword evidence="2" id="KW-0812">Transmembrane</keyword>
<sequence length="97" mass="11297">MRKKTTLKNLIISFMCIALIYNVVNQQLTMRRIKSQYKEKQTELNSLKMKNDKLNEEVKASQTNPSYMEKLARERLGYVKPGEESVVDTPSKAENNK</sequence>
<dbReference type="GO" id="GO:0051301">
    <property type="term" value="P:cell division"/>
    <property type="evidence" value="ECO:0007669"/>
    <property type="project" value="UniProtKB-KW"/>
</dbReference>
<organism evidence="3 4">
    <name type="scientific">Clostridium amylolyticum</name>
    <dbReference type="NCBI Taxonomy" id="1121298"/>
    <lineage>
        <taxon>Bacteria</taxon>
        <taxon>Bacillati</taxon>
        <taxon>Bacillota</taxon>
        <taxon>Clostridia</taxon>
        <taxon>Eubacteriales</taxon>
        <taxon>Clostridiaceae</taxon>
        <taxon>Clostridium</taxon>
    </lineage>
</organism>
<feature type="transmembrane region" description="Helical" evidence="2">
    <location>
        <begin position="6"/>
        <end position="24"/>
    </location>
</feature>
<name>A0A1M6LHY2_9CLOT</name>
<keyword evidence="4" id="KW-1185">Reference proteome</keyword>
<keyword evidence="2" id="KW-1133">Transmembrane helix</keyword>
<keyword evidence="1" id="KW-0175">Coiled coil</keyword>
<accession>A0A1M6LHY2</accession>
<dbReference type="InterPro" id="IPR007060">
    <property type="entry name" value="FtsL/DivIC"/>
</dbReference>
<evidence type="ECO:0000256" key="1">
    <source>
        <dbReference type="SAM" id="Coils"/>
    </source>
</evidence>
<evidence type="ECO:0000256" key="2">
    <source>
        <dbReference type="SAM" id="Phobius"/>
    </source>
</evidence>
<dbReference type="AlphaFoldDB" id="A0A1M6LHY2"/>
<keyword evidence="3" id="KW-0132">Cell division</keyword>
<evidence type="ECO:0000313" key="4">
    <source>
        <dbReference type="Proteomes" id="UP000184080"/>
    </source>
</evidence>